<keyword evidence="5 7" id="KW-0326">Glycosidase</keyword>
<dbReference type="Gene3D" id="3.20.20.80">
    <property type="entry name" value="Glycosidases"/>
    <property type="match status" value="1"/>
</dbReference>
<keyword evidence="3 7" id="KW-0378">Hydrolase</keyword>
<gene>
    <name evidence="10" type="ORF">BN869_000008189_1</name>
</gene>
<organism evidence="10">
    <name type="scientific">Bionectria ochroleuca</name>
    <name type="common">Gliocladium roseum</name>
    <dbReference type="NCBI Taxonomy" id="29856"/>
    <lineage>
        <taxon>Eukaryota</taxon>
        <taxon>Fungi</taxon>
        <taxon>Dikarya</taxon>
        <taxon>Ascomycota</taxon>
        <taxon>Pezizomycotina</taxon>
        <taxon>Sordariomycetes</taxon>
        <taxon>Hypocreomycetidae</taxon>
        <taxon>Hypocreales</taxon>
        <taxon>Bionectriaceae</taxon>
        <taxon>Clonostachys</taxon>
    </lineage>
</organism>
<dbReference type="InterPro" id="IPR001000">
    <property type="entry name" value="GH10_dom"/>
</dbReference>
<comment type="similarity">
    <text evidence="1 7">Belongs to the glycosyl hydrolase 10 (cellulase F) family.</text>
</comment>
<dbReference type="AlphaFoldDB" id="A0A0B7KBM5"/>
<dbReference type="EMBL" id="CDPU01000026">
    <property type="protein sequence ID" value="CEO52131.1"/>
    <property type="molecule type" value="Genomic_DNA"/>
</dbReference>
<dbReference type="PROSITE" id="PS51760">
    <property type="entry name" value="GH10_2"/>
    <property type="match status" value="1"/>
</dbReference>
<dbReference type="GO" id="GO:0000272">
    <property type="term" value="P:polysaccharide catabolic process"/>
    <property type="evidence" value="ECO:0007669"/>
    <property type="project" value="UniProtKB-KW"/>
</dbReference>
<evidence type="ECO:0000256" key="3">
    <source>
        <dbReference type="ARBA" id="ARBA00022801"/>
    </source>
</evidence>
<comment type="catalytic activity">
    <reaction evidence="7">
        <text>Endohydrolysis of (1-&gt;4)-beta-D-xylosidic linkages in xylans.</text>
        <dbReference type="EC" id="3.2.1.8"/>
    </reaction>
</comment>
<feature type="domain" description="GH10" evidence="9">
    <location>
        <begin position="44"/>
        <end position="344"/>
    </location>
</feature>
<dbReference type="PANTHER" id="PTHR31490:SF76">
    <property type="entry name" value="ENDO-1,4-BETA-XYLANASE C"/>
    <property type="match status" value="1"/>
</dbReference>
<name>A0A0B7KBM5_BIOOC</name>
<feature type="chain" id="PRO_5012745874" description="Beta-xylanase" evidence="8">
    <location>
        <begin position="16"/>
        <end position="347"/>
    </location>
</feature>
<evidence type="ECO:0000256" key="8">
    <source>
        <dbReference type="SAM" id="SignalP"/>
    </source>
</evidence>
<evidence type="ECO:0000256" key="7">
    <source>
        <dbReference type="RuleBase" id="RU361174"/>
    </source>
</evidence>
<evidence type="ECO:0000256" key="1">
    <source>
        <dbReference type="ARBA" id="ARBA00007495"/>
    </source>
</evidence>
<evidence type="ECO:0000256" key="5">
    <source>
        <dbReference type="ARBA" id="ARBA00023295"/>
    </source>
</evidence>
<proteinExistence type="inferred from homology"/>
<keyword evidence="4 7" id="KW-0119">Carbohydrate metabolism</keyword>
<keyword evidence="2 8" id="KW-0732">Signal</keyword>
<evidence type="ECO:0000259" key="9">
    <source>
        <dbReference type="PROSITE" id="PS51760"/>
    </source>
</evidence>
<evidence type="ECO:0000256" key="4">
    <source>
        <dbReference type="ARBA" id="ARBA00023277"/>
    </source>
</evidence>
<keyword evidence="6 7" id="KW-0624">Polysaccharide degradation</keyword>
<dbReference type="InterPro" id="IPR044846">
    <property type="entry name" value="GH10"/>
</dbReference>
<dbReference type="Pfam" id="PF00331">
    <property type="entry name" value="Glyco_hydro_10"/>
    <property type="match status" value="1"/>
</dbReference>
<accession>A0A0B7KBM5</accession>
<dbReference type="SUPFAM" id="SSF51445">
    <property type="entry name" value="(Trans)glycosidases"/>
    <property type="match status" value="1"/>
</dbReference>
<feature type="signal peptide" evidence="8">
    <location>
        <begin position="1"/>
        <end position="15"/>
    </location>
</feature>
<dbReference type="PRINTS" id="PR00134">
    <property type="entry name" value="GLHYDRLASE10"/>
</dbReference>
<dbReference type="PANTHER" id="PTHR31490">
    <property type="entry name" value="GLYCOSYL HYDROLASE"/>
    <property type="match status" value="1"/>
</dbReference>
<reference evidence="10" key="1">
    <citation type="submission" date="2015-01" db="EMBL/GenBank/DDBJ databases">
        <authorList>
            <person name="Durling Mikael"/>
        </authorList>
    </citation>
    <scope>NUCLEOTIDE SEQUENCE</scope>
</reference>
<evidence type="ECO:0000256" key="6">
    <source>
        <dbReference type="ARBA" id="ARBA00023326"/>
    </source>
</evidence>
<protein>
    <recommendedName>
        <fullName evidence="7">Beta-xylanase</fullName>
        <ecNumber evidence="7">3.2.1.8</ecNumber>
    </recommendedName>
</protein>
<sequence length="347" mass="38341">MKLNTALLLVPLAAAVPVDYPELHAELAVARVDVTEPELTFEPRQASASVHDLFRQRGKTYFGVATDQGLLNQGKNAAIIQRNMGQVTPENSMKWDALEPNQGQFNWGGADNLVNFATQNNKMVRGHTLVWHSQLPQWVKNIGDANQLRSVLRNHVTTIVSRYRGRIQHWDVVNEILNEDGTLRSSVFSNVLGEEFVKIAFEAARAADPNCKLYINDYNLDQANYGKVNGMRNLVNKWISQGVPIDGIGSQTHISPGMGNNVRGALEQLASTNVREVAITELDIKNAPTSDYTAVVNACRAVSKCVGITVWGISDKDSWRGGESPLLYDNNYNPKPAYDAIVQSLQS</sequence>
<dbReference type="GO" id="GO:0031176">
    <property type="term" value="F:endo-1,4-beta-xylanase activity"/>
    <property type="evidence" value="ECO:0007669"/>
    <property type="project" value="UniProtKB-EC"/>
</dbReference>
<evidence type="ECO:0000313" key="10">
    <source>
        <dbReference type="EMBL" id="CEO52131.1"/>
    </source>
</evidence>
<dbReference type="EC" id="3.2.1.8" evidence="7"/>
<evidence type="ECO:0000256" key="2">
    <source>
        <dbReference type="ARBA" id="ARBA00022729"/>
    </source>
</evidence>
<dbReference type="InterPro" id="IPR017853">
    <property type="entry name" value="GH"/>
</dbReference>
<dbReference type="SMART" id="SM00633">
    <property type="entry name" value="Glyco_10"/>
    <property type="match status" value="1"/>
</dbReference>